<gene>
    <name evidence="3" type="ORF">SAMN02746019_00019150</name>
</gene>
<sequence length="255" mass="27607">MARTIAVVSQKGGVGKTTTVVHLGVALAERGAPTLLVDLDPQAALTAAFGINEDLPSGIEAALLRGIALAQVIRSIRPGLDLAPATFQLHQAEMSLHQRPSWQHRLREVLRPAQERYAYILIDAPPGLGPLTVNALTAADAFLVPIRPDYLSLRSLKGLLIAVGRLRQQLGLSLELLGILPTMVQLHVRHHRDVLSELTAAFGRKVFPVFIPQTIRFAEAPVAGKSLLELMASHPGAQAYRRLAALIDETRPKAR</sequence>
<dbReference type="PANTHER" id="PTHR13696:SF99">
    <property type="entry name" value="COBYRINIC ACID AC-DIAMIDE SYNTHASE"/>
    <property type="match status" value="1"/>
</dbReference>
<dbReference type="Proteomes" id="UP000197025">
    <property type="component" value="Unassembled WGS sequence"/>
</dbReference>
<dbReference type="RefSeq" id="WP_159461750.1">
    <property type="nucleotide sequence ID" value="NZ_FYEK01000071.1"/>
</dbReference>
<dbReference type="InterPro" id="IPR025669">
    <property type="entry name" value="AAA_dom"/>
</dbReference>
<dbReference type="OrthoDB" id="9815116at2"/>
<proteinExistence type="inferred from homology"/>
<evidence type="ECO:0000259" key="2">
    <source>
        <dbReference type="Pfam" id="PF13614"/>
    </source>
</evidence>
<organism evidence="3 4">
    <name type="scientific">Thermoflexus hugenholtzii JAD2</name>
    <dbReference type="NCBI Taxonomy" id="877466"/>
    <lineage>
        <taxon>Bacteria</taxon>
        <taxon>Bacillati</taxon>
        <taxon>Chloroflexota</taxon>
        <taxon>Thermoflexia</taxon>
        <taxon>Thermoflexales</taxon>
        <taxon>Thermoflexaceae</taxon>
        <taxon>Thermoflexus</taxon>
    </lineage>
</organism>
<dbReference type="Gene3D" id="3.40.50.300">
    <property type="entry name" value="P-loop containing nucleotide triphosphate hydrolases"/>
    <property type="match status" value="1"/>
</dbReference>
<dbReference type="CDD" id="cd02042">
    <property type="entry name" value="ParAB_family"/>
    <property type="match status" value="1"/>
</dbReference>
<evidence type="ECO:0000256" key="1">
    <source>
        <dbReference type="ARBA" id="ARBA00006976"/>
    </source>
</evidence>
<dbReference type="PIRSF" id="PIRSF009320">
    <property type="entry name" value="Nuc_binding_HP_1000"/>
    <property type="match status" value="1"/>
</dbReference>
<accession>A0A212RMA9</accession>
<reference evidence="4" key="1">
    <citation type="submission" date="2017-06" db="EMBL/GenBank/DDBJ databases">
        <authorList>
            <person name="Varghese N."/>
            <person name="Submissions S."/>
        </authorList>
    </citation>
    <scope>NUCLEOTIDE SEQUENCE [LARGE SCALE GENOMIC DNA]</scope>
    <source>
        <strain evidence="4">JAD2</strain>
    </source>
</reference>
<dbReference type="FunFam" id="3.40.50.300:FF:000285">
    <property type="entry name" value="Sporulation initiation inhibitor Soj"/>
    <property type="match status" value="1"/>
</dbReference>
<dbReference type="InterPro" id="IPR050678">
    <property type="entry name" value="DNA_Partitioning_ATPase"/>
</dbReference>
<dbReference type="SUPFAM" id="SSF52540">
    <property type="entry name" value="P-loop containing nucleoside triphosphate hydrolases"/>
    <property type="match status" value="1"/>
</dbReference>
<protein>
    <submittedName>
        <fullName evidence="3">Chromosome partitioning protein</fullName>
    </submittedName>
</protein>
<keyword evidence="4" id="KW-1185">Reference proteome</keyword>
<dbReference type="PANTHER" id="PTHR13696">
    <property type="entry name" value="P-LOOP CONTAINING NUCLEOSIDE TRIPHOSPHATE HYDROLASE"/>
    <property type="match status" value="1"/>
</dbReference>
<feature type="domain" description="AAA" evidence="2">
    <location>
        <begin position="3"/>
        <end position="174"/>
    </location>
</feature>
<evidence type="ECO:0000313" key="3">
    <source>
        <dbReference type="EMBL" id="SNB73506.1"/>
    </source>
</evidence>
<dbReference type="InterPro" id="IPR027417">
    <property type="entry name" value="P-loop_NTPase"/>
</dbReference>
<dbReference type="EMBL" id="FYEK01000071">
    <property type="protein sequence ID" value="SNB73506.1"/>
    <property type="molecule type" value="Genomic_DNA"/>
</dbReference>
<dbReference type="AlphaFoldDB" id="A0A212RMA9"/>
<dbReference type="Pfam" id="PF13614">
    <property type="entry name" value="AAA_31"/>
    <property type="match status" value="1"/>
</dbReference>
<dbReference type="InParanoid" id="A0A212RMA9"/>
<name>A0A212RMA9_9CHLR</name>
<evidence type="ECO:0000313" key="4">
    <source>
        <dbReference type="Proteomes" id="UP000197025"/>
    </source>
</evidence>
<comment type="similarity">
    <text evidence="1">Belongs to the ParA family.</text>
</comment>